<keyword evidence="4 7" id="KW-0378">Hydrolase</keyword>
<keyword evidence="8" id="KW-1133">Transmembrane helix</keyword>
<dbReference type="Proteomes" id="UP000186922">
    <property type="component" value="Unassembled WGS sequence"/>
</dbReference>
<dbReference type="InterPro" id="IPR000322">
    <property type="entry name" value="Glyco_hydro_31_TIM"/>
</dbReference>
<dbReference type="Pfam" id="PF21365">
    <property type="entry name" value="Glyco_hydro_31_3rd"/>
    <property type="match status" value="1"/>
</dbReference>
<evidence type="ECO:0000313" key="11">
    <source>
        <dbReference type="EMBL" id="GAU89318.1"/>
    </source>
</evidence>
<proteinExistence type="inferred from homology"/>
<keyword evidence="12" id="KW-1185">Reference proteome</keyword>
<dbReference type="GO" id="GO:0006491">
    <property type="term" value="P:N-glycan processing"/>
    <property type="evidence" value="ECO:0007669"/>
    <property type="project" value="TreeGrafter"/>
</dbReference>
<dbReference type="SUPFAM" id="SSF51445">
    <property type="entry name" value="(Trans)glycosidases"/>
    <property type="match status" value="1"/>
</dbReference>
<keyword evidence="8" id="KW-0812">Transmembrane</keyword>
<keyword evidence="6 7" id="KW-0326">Glycosidase</keyword>
<evidence type="ECO:0000256" key="6">
    <source>
        <dbReference type="ARBA" id="ARBA00023295"/>
    </source>
</evidence>
<keyword evidence="8" id="KW-0472">Membrane</keyword>
<feature type="transmembrane region" description="Helical" evidence="8">
    <location>
        <begin position="12"/>
        <end position="33"/>
    </location>
</feature>
<dbReference type="SUPFAM" id="SSF51011">
    <property type="entry name" value="Glycosyl hydrolase domain"/>
    <property type="match status" value="1"/>
</dbReference>
<evidence type="ECO:0000313" key="12">
    <source>
        <dbReference type="Proteomes" id="UP000186922"/>
    </source>
</evidence>
<reference evidence="11 12" key="1">
    <citation type="journal article" date="2016" name="Nat. Commun.">
        <title>Extremotolerant tardigrade genome and improved radiotolerance of human cultured cells by tardigrade-unique protein.</title>
        <authorList>
            <person name="Hashimoto T."/>
            <person name="Horikawa D.D."/>
            <person name="Saito Y."/>
            <person name="Kuwahara H."/>
            <person name="Kozuka-Hata H."/>
            <person name="Shin-I T."/>
            <person name="Minakuchi Y."/>
            <person name="Ohishi K."/>
            <person name="Motoyama A."/>
            <person name="Aizu T."/>
            <person name="Enomoto A."/>
            <person name="Kondo K."/>
            <person name="Tanaka S."/>
            <person name="Hara Y."/>
            <person name="Koshikawa S."/>
            <person name="Sagara H."/>
            <person name="Miura T."/>
            <person name="Yokobori S."/>
            <person name="Miyagawa K."/>
            <person name="Suzuki Y."/>
            <person name="Kubo T."/>
            <person name="Oyama M."/>
            <person name="Kohara Y."/>
            <person name="Fujiyama A."/>
            <person name="Arakawa K."/>
            <person name="Katayama T."/>
            <person name="Toyoda A."/>
            <person name="Kunieda T."/>
        </authorList>
    </citation>
    <scope>NUCLEOTIDE SEQUENCE [LARGE SCALE GENOMIC DNA]</scope>
    <source>
        <strain evidence="11 12">YOKOZUNA-1</strain>
    </source>
</reference>
<name>A0A1D1UT18_RAMVA</name>
<dbReference type="EMBL" id="BDGG01000001">
    <property type="protein sequence ID" value="GAU89318.1"/>
    <property type="molecule type" value="Genomic_DNA"/>
</dbReference>
<dbReference type="Gene3D" id="2.60.40.1180">
    <property type="entry name" value="Golgi alpha-mannosidase II"/>
    <property type="match status" value="1"/>
</dbReference>
<dbReference type="Pfam" id="PF01055">
    <property type="entry name" value="Glyco_hydro_31_2nd"/>
    <property type="match status" value="1"/>
</dbReference>
<evidence type="ECO:0000256" key="1">
    <source>
        <dbReference type="ARBA" id="ARBA00004881"/>
    </source>
</evidence>
<dbReference type="InterPro" id="IPR013780">
    <property type="entry name" value="Glyco_hydro_b"/>
</dbReference>
<dbReference type="OrthoDB" id="3237269at2759"/>
<evidence type="ECO:0000259" key="10">
    <source>
        <dbReference type="Pfam" id="PF21365"/>
    </source>
</evidence>
<keyword evidence="5" id="KW-0325">Glycoprotein</keyword>
<dbReference type="InterPro" id="IPR017853">
    <property type="entry name" value="GH"/>
</dbReference>
<comment type="similarity">
    <text evidence="2 7">Belongs to the glycosyl hydrolase 31 family.</text>
</comment>
<evidence type="ECO:0000256" key="7">
    <source>
        <dbReference type="RuleBase" id="RU361185"/>
    </source>
</evidence>
<protein>
    <recommendedName>
        <fullName evidence="13">Glycoside hydrolase family 31 N-terminal domain-containing protein</fullName>
    </recommendedName>
</protein>
<comment type="pathway">
    <text evidence="1">Glycan metabolism.</text>
</comment>
<feature type="domain" description="Glycoside hydrolase family 31 TIM barrel" evidence="9">
    <location>
        <begin position="2"/>
        <end position="72"/>
    </location>
</feature>
<keyword evidence="3" id="KW-0732">Signal</keyword>
<dbReference type="GO" id="GO:0005975">
    <property type="term" value="P:carbohydrate metabolic process"/>
    <property type="evidence" value="ECO:0007669"/>
    <property type="project" value="InterPro"/>
</dbReference>
<evidence type="ECO:0000259" key="9">
    <source>
        <dbReference type="Pfam" id="PF01055"/>
    </source>
</evidence>
<evidence type="ECO:0000256" key="5">
    <source>
        <dbReference type="ARBA" id="ARBA00023180"/>
    </source>
</evidence>
<evidence type="ECO:0000256" key="3">
    <source>
        <dbReference type="ARBA" id="ARBA00022729"/>
    </source>
</evidence>
<gene>
    <name evidence="11" type="primary">RvY_01879</name>
    <name evidence="11" type="synonym">RvY_01879.1</name>
    <name evidence="11" type="ORF">RvY_01879-1</name>
</gene>
<evidence type="ECO:0008006" key="13">
    <source>
        <dbReference type="Google" id="ProtNLM"/>
    </source>
</evidence>
<dbReference type="STRING" id="947166.A0A1D1UT18"/>
<accession>A0A1D1UT18</accession>
<dbReference type="InterPro" id="IPR048395">
    <property type="entry name" value="Glyco_hydro_31_C"/>
</dbReference>
<comment type="caution">
    <text evidence="11">The sequence shown here is derived from an EMBL/GenBank/DDBJ whole genome shotgun (WGS) entry which is preliminary data.</text>
</comment>
<dbReference type="PANTHER" id="PTHR22762">
    <property type="entry name" value="ALPHA-GLUCOSIDASE"/>
    <property type="match status" value="1"/>
</dbReference>
<dbReference type="GO" id="GO:0090599">
    <property type="term" value="F:alpha-glucosidase activity"/>
    <property type="evidence" value="ECO:0007669"/>
    <property type="project" value="TreeGrafter"/>
</dbReference>
<dbReference type="Gene3D" id="3.20.20.80">
    <property type="entry name" value="Glycosidases"/>
    <property type="match status" value="1"/>
</dbReference>
<evidence type="ECO:0000256" key="2">
    <source>
        <dbReference type="ARBA" id="ARBA00007806"/>
    </source>
</evidence>
<evidence type="ECO:0000256" key="8">
    <source>
        <dbReference type="SAM" id="Phobius"/>
    </source>
</evidence>
<feature type="domain" description="Glycosyl hydrolase family 31 C-terminal" evidence="10">
    <location>
        <begin position="96"/>
        <end position="166"/>
    </location>
</feature>
<organism evidence="11 12">
    <name type="scientific">Ramazzottius varieornatus</name>
    <name type="common">Water bear</name>
    <name type="synonym">Tardigrade</name>
    <dbReference type="NCBI Taxonomy" id="947166"/>
    <lineage>
        <taxon>Eukaryota</taxon>
        <taxon>Metazoa</taxon>
        <taxon>Ecdysozoa</taxon>
        <taxon>Tardigrada</taxon>
        <taxon>Eutardigrada</taxon>
        <taxon>Parachela</taxon>
        <taxon>Hypsibioidea</taxon>
        <taxon>Ramazzottiidae</taxon>
        <taxon>Ramazzottius</taxon>
    </lineage>
</organism>
<dbReference type="AlphaFoldDB" id="A0A1D1UT18"/>
<evidence type="ECO:0000256" key="4">
    <source>
        <dbReference type="ARBA" id="ARBA00022801"/>
    </source>
</evidence>
<dbReference type="PANTHER" id="PTHR22762:SF54">
    <property type="entry name" value="BCDNA.GH04962"/>
    <property type="match status" value="1"/>
</dbReference>
<sequence length="186" mass="20882">MANWGHLQASSPVVLLLGVAGITFTAADVGGFFKNPDVQLLIRWYQAAAFQPFLRSHAHIETKRREPYPLRRKTHVDNARCPKASVYLPSILVHAGVPMMRPLWYAFPKDRNTFSTDDAFRLGDALLVKPATQKDATSVDVYFPGGATTRWYDVATLRCYDGGRTLRSTRFQCFKEAERLCLVGCA</sequence>